<dbReference type="SUPFAM" id="SSF81901">
    <property type="entry name" value="HCP-like"/>
    <property type="match status" value="1"/>
</dbReference>
<dbReference type="SMART" id="SM00671">
    <property type="entry name" value="SEL1"/>
    <property type="match status" value="1"/>
</dbReference>
<evidence type="ECO:0000313" key="2">
    <source>
        <dbReference type="EMBL" id="KAA0186168.1"/>
    </source>
</evidence>
<dbReference type="AlphaFoldDB" id="A0A6A0GRY8"/>
<organism evidence="2">
    <name type="scientific">Hyalella azteca</name>
    <name type="common">Amphipod</name>
    <dbReference type="NCBI Taxonomy" id="294128"/>
    <lineage>
        <taxon>Eukaryota</taxon>
        <taxon>Metazoa</taxon>
        <taxon>Ecdysozoa</taxon>
        <taxon>Arthropoda</taxon>
        <taxon>Crustacea</taxon>
        <taxon>Multicrustacea</taxon>
        <taxon>Malacostraca</taxon>
        <taxon>Eumalacostraca</taxon>
        <taxon>Peracarida</taxon>
        <taxon>Amphipoda</taxon>
        <taxon>Senticaudata</taxon>
        <taxon>Talitrida</taxon>
        <taxon>Talitroidea</taxon>
        <taxon>Hyalellidae</taxon>
        <taxon>Hyalella</taxon>
    </lineage>
</organism>
<evidence type="ECO:0000256" key="1">
    <source>
        <dbReference type="ARBA" id="ARBA00038101"/>
    </source>
</evidence>
<proteinExistence type="inferred from homology"/>
<sequence>MYYGWYHTEHLHFHATKLYGHYGHPVAQAMTAEKYLHGKGVEKNHTLAMEWYKKAALQGHPHASYNLAVGHLQGMDVGLKPGYVNNGSVRILISFLHRIGQNQGLHVIQGVIEAADVLLKACSKGRCDD</sequence>
<dbReference type="PANTHER" id="PTHR11102">
    <property type="entry name" value="SEL-1-LIKE PROTEIN"/>
    <property type="match status" value="1"/>
</dbReference>
<dbReference type="GO" id="GO:0036503">
    <property type="term" value="P:ERAD pathway"/>
    <property type="evidence" value="ECO:0007669"/>
    <property type="project" value="TreeGrafter"/>
</dbReference>
<dbReference type="EMBL" id="JQDR03015733">
    <property type="protein sequence ID" value="KAA0186168.1"/>
    <property type="molecule type" value="Genomic_DNA"/>
</dbReference>
<dbReference type="GO" id="GO:0005789">
    <property type="term" value="C:endoplasmic reticulum membrane"/>
    <property type="evidence" value="ECO:0007669"/>
    <property type="project" value="TreeGrafter"/>
</dbReference>
<name>A0A6A0GRY8_HYAAZ</name>
<reference evidence="2" key="1">
    <citation type="submission" date="2014-08" db="EMBL/GenBank/DDBJ databases">
        <authorList>
            <person name="Murali S."/>
            <person name="Richards S."/>
            <person name="Bandaranaike D."/>
            <person name="Bellair M."/>
            <person name="Blankenburg K."/>
            <person name="Chao H."/>
            <person name="Dinh H."/>
            <person name="Doddapaneni H."/>
            <person name="Dugan-Rocha S."/>
            <person name="Elkadiri S."/>
            <person name="Gnanaolivu R."/>
            <person name="Hughes D."/>
            <person name="Lee S."/>
            <person name="Li M."/>
            <person name="Ming W."/>
            <person name="Munidasa M."/>
            <person name="Muniz J."/>
            <person name="Nguyen L."/>
            <person name="Osuji N."/>
            <person name="Pu L.-L."/>
            <person name="Puazo M."/>
            <person name="Skinner E."/>
            <person name="Qu C."/>
            <person name="Quiroz J."/>
            <person name="Raj R."/>
            <person name="Weissenberger G."/>
            <person name="Xin Y."/>
            <person name="Zou X."/>
            <person name="Han Y."/>
            <person name="Worley K."/>
            <person name="Muzny D."/>
            <person name="Gibbs R."/>
        </authorList>
    </citation>
    <scope>NUCLEOTIDE SEQUENCE</scope>
    <source>
        <strain evidence="2">HAZT.00-mixed</strain>
        <tissue evidence="2">Whole organism</tissue>
    </source>
</reference>
<dbReference type="InterPro" id="IPR050767">
    <property type="entry name" value="Sel1_AlgK"/>
</dbReference>
<gene>
    <name evidence="2" type="ORF">HAZT_HAZT004006</name>
</gene>
<reference evidence="2" key="3">
    <citation type="submission" date="2019-06" db="EMBL/GenBank/DDBJ databases">
        <authorList>
            <person name="Poynton C."/>
            <person name="Hasenbein S."/>
            <person name="Benoit J.B."/>
            <person name="Sepulveda M.S."/>
            <person name="Poelchau M.F."/>
            <person name="Murali S.C."/>
            <person name="Chen S."/>
            <person name="Glastad K.M."/>
            <person name="Werren J.H."/>
            <person name="Vineis J.H."/>
            <person name="Bowen J.L."/>
            <person name="Friedrich M."/>
            <person name="Jones J."/>
            <person name="Robertson H.M."/>
            <person name="Feyereisen R."/>
            <person name="Mechler-Hickson A."/>
            <person name="Mathers N."/>
            <person name="Lee C.E."/>
            <person name="Colbourne J.K."/>
            <person name="Biales A."/>
            <person name="Johnston J.S."/>
            <person name="Wellborn G.A."/>
            <person name="Rosendale A.J."/>
            <person name="Cridge A.G."/>
            <person name="Munoz-Torres M.C."/>
            <person name="Bain P.A."/>
            <person name="Manny A.R."/>
            <person name="Major K.M."/>
            <person name="Lambert F.N."/>
            <person name="Vulpe C.D."/>
            <person name="Tuck P."/>
            <person name="Blalock B.J."/>
            <person name="Lin Y.-Y."/>
            <person name="Smith M.E."/>
            <person name="Ochoa-Acuna H."/>
            <person name="Chen M.-J.M."/>
            <person name="Childers C.P."/>
            <person name="Qu J."/>
            <person name="Dugan S."/>
            <person name="Lee S.L."/>
            <person name="Chao H."/>
            <person name="Dinh H."/>
            <person name="Han Y."/>
            <person name="Doddapaneni H."/>
            <person name="Worley K.C."/>
            <person name="Muzny D.M."/>
            <person name="Gibbs R.A."/>
            <person name="Richards S."/>
        </authorList>
    </citation>
    <scope>NUCLEOTIDE SEQUENCE</scope>
    <source>
        <strain evidence="2">HAZT.00-mixed</strain>
        <tissue evidence="2">Whole organism</tissue>
    </source>
</reference>
<comment type="similarity">
    <text evidence="1">Belongs to the sel-1 family.</text>
</comment>
<protein>
    <submittedName>
        <fullName evidence="2">Uncharacterized protein</fullName>
    </submittedName>
</protein>
<dbReference type="Gene3D" id="1.25.40.10">
    <property type="entry name" value="Tetratricopeptide repeat domain"/>
    <property type="match status" value="1"/>
</dbReference>
<dbReference type="Pfam" id="PF08238">
    <property type="entry name" value="Sel1"/>
    <property type="match status" value="2"/>
</dbReference>
<dbReference type="Proteomes" id="UP000711488">
    <property type="component" value="Unassembled WGS sequence"/>
</dbReference>
<accession>A0A6A0GRY8</accession>
<comment type="caution">
    <text evidence="2">The sequence shown here is derived from an EMBL/GenBank/DDBJ whole genome shotgun (WGS) entry which is preliminary data.</text>
</comment>
<dbReference type="InterPro" id="IPR006597">
    <property type="entry name" value="Sel1-like"/>
</dbReference>
<reference evidence="2" key="2">
    <citation type="journal article" date="2018" name="Environ. Sci. Technol.">
        <title>The Toxicogenome of Hyalella azteca: A Model for Sediment Ecotoxicology and Evolutionary Toxicology.</title>
        <authorList>
            <person name="Poynton H.C."/>
            <person name="Hasenbein S."/>
            <person name="Benoit J.B."/>
            <person name="Sepulveda M.S."/>
            <person name="Poelchau M.F."/>
            <person name="Hughes D.S.T."/>
            <person name="Murali S.C."/>
            <person name="Chen S."/>
            <person name="Glastad K.M."/>
            <person name="Goodisman M.A.D."/>
            <person name="Werren J.H."/>
            <person name="Vineis J.H."/>
            <person name="Bowen J.L."/>
            <person name="Friedrich M."/>
            <person name="Jones J."/>
            <person name="Robertson H.M."/>
            <person name="Feyereisen R."/>
            <person name="Mechler-Hickson A."/>
            <person name="Mathers N."/>
            <person name="Lee C.E."/>
            <person name="Colbourne J.K."/>
            <person name="Biales A."/>
            <person name="Johnston J.S."/>
            <person name="Wellborn G.A."/>
            <person name="Rosendale A.J."/>
            <person name="Cridge A.G."/>
            <person name="Munoz-Torres M.C."/>
            <person name="Bain P.A."/>
            <person name="Manny A.R."/>
            <person name="Major K.M."/>
            <person name="Lambert F.N."/>
            <person name="Vulpe C.D."/>
            <person name="Tuck P."/>
            <person name="Blalock B.J."/>
            <person name="Lin Y.Y."/>
            <person name="Smith M.E."/>
            <person name="Ochoa-Acuna H."/>
            <person name="Chen M.M."/>
            <person name="Childers C.P."/>
            <person name="Qu J."/>
            <person name="Dugan S."/>
            <person name="Lee S.L."/>
            <person name="Chao H."/>
            <person name="Dinh H."/>
            <person name="Han Y."/>
            <person name="Doddapaneni H."/>
            <person name="Worley K.C."/>
            <person name="Muzny D.M."/>
            <person name="Gibbs R.A."/>
            <person name="Richards S."/>
        </authorList>
    </citation>
    <scope>NUCLEOTIDE SEQUENCE</scope>
    <source>
        <strain evidence="2">HAZT.00-mixed</strain>
        <tissue evidence="2">Whole organism</tissue>
    </source>
</reference>
<dbReference type="InterPro" id="IPR011990">
    <property type="entry name" value="TPR-like_helical_dom_sf"/>
</dbReference>
<dbReference type="PANTHER" id="PTHR11102:SF147">
    <property type="entry name" value="SEL1L ADAPTOR SUBUNIT OF ERAD E3 UBIQUITIN LIGASE"/>
    <property type="match status" value="1"/>
</dbReference>